<dbReference type="Pfam" id="PF00135">
    <property type="entry name" value="COesterase"/>
    <property type="match status" value="1"/>
</dbReference>
<dbReference type="PANTHER" id="PTHR11559">
    <property type="entry name" value="CARBOXYLESTERASE"/>
    <property type="match status" value="1"/>
</dbReference>
<keyword evidence="3" id="KW-1185">Reference proteome</keyword>
<dbReference type="InterPro" id="IPR002018">
    <property type="entry name" value="CarbesteraseB"/>
</dbReference>
<dbReference type="Gene3D" id="3.40.50.1820">
    <property type="entry name" value="alpha/beta hydrolase"/>
    <property type="match status" value="2"/>
</dbReference>
<evidence type="ECO:0000313" key="2">
    <source>
        <dbReference type="EMBL" id="KAK9703113.1"/>
    </source>
</evidence>
<dbReference type="Proteomes" id="UP001479436">
    <property type="component" value="Unassembled WGS sequence"/>
</dbReference>
<dbReference type="EMBL" id="JASJQH010007666">
    <property type="protein sequence ID" value="KAK9703113.1"/>
    <property type="molecule type" value="Genomic_DNA"/>
</dbReference>
<gene>
    <name evidence="2" type="ORF">K7432_010904</name>
</gene>
<comment type="caution">
    <text evidence="2">The sequence shown here is derived from an EMBL/GenBank/DDBJ whole genome shotgun (WGS) entry which is preliminary data.</text>
</comment>
<accession>A0ABR2VUW9</accession>
<reference evidence="2 3" key="1">
    <citation type="submission" date="2023-04" db="EMBL/GenBank/DDBJ databases">
        <title>Genome of Basidiobolus ranarum AG-B5.</title>
        <authorList>
            <person name="Stajich J.E."/>
            <person name="Carter-House D."/>
            <person name="Gryganskyi A."/>
        </authorList>
    </citation>
    <scope>NUCLEOTIDE SEQUENCE [LARGE SCALE GENOMIC DNA]</scope>
    <source>
        <strain evidence="2 3">AG-B5</strain>
    </source>
</reference>
<organism evidence="2 3">
    <name type="scientific">Basidiobolus ranarum</name>
    <dbReference type="NCBI Taxonomy" id="34480"/>
    <lineage>
        <taxon>Eukaryota</taxon>
        <taxon>Fungi</taxon>
        <taxon>Fungi incertae sedis</taxon>
        <taxon>Zoopagomycota</taxon>
        <taxon>Entomophthoromycotina</taxon>
        <taxon>Basidiobolomycetes</taxon>
        <taxon>Basidiobolales</taxon>
        <taxon>Basidiobolaceae</taxon>
        <taxon>Basidiobolus</taxon>
    </lineage>
</organism>
<dbReference type="InterPro" id="IPR050309">
    <property type="entry name" value="Type-B_Carboxylest/Lipase"/>
</dbReference>
<name>A0ABR2VUW9_9FUNG</name>
<protein>
    <recommendedName>
        <fullName evidence="1">Carboxylesterase type B domain-containing protein</fullName>
    </recommendedName>
</protein>
<dbReference type="InterPro" id="IPR029058">
    <property type="entry name" value="AB_hydrolase_fold"/>
</dbReference>
<evidence type="ECO:0000259" key="1">
    <source>
        <dbReference type="Pfam" id="PF00135"/>
    </source>
</evidence>
<feature type="domain" description="Carboxylesterase type B" evidence="1">
    <location>
        <begin position="91"/>
        <end position="191"/>
    </location>
</feature>
<proteinExistence type="predicted"/>
<dbReference type="SUPFAM" id="SSF53474">
    <property type="entry name" value="alpha/beta-Hydrolases"/>
    <property type="match status" value="1"/>
</dbReference>
<evidence type="ECO:0000313" key="3">
    <source>
        <dbReference type="Proteomes" id="UP001479436"/>
    </source>
</evidence>
<sequence>MAVERNSPSTSIELEQGAYGGLFYPTHRALLNIPYAQAPVGNLRWRKPQKLCPNLDKIYDATRVGKPRDGWPIIVWLHGGGYQIGANSSPVYENISHFGDDNTRTCAFGGSAGSISIAHHLVTSRGLFHRAILETGGADTLPPSSIDIQQECFDELCELLSVSGDDKVAQLREISSERLVEVMTKMSEIKEIIIGGNTTDAFFFEFASGERHFRASLKVSFLPHASAIRQLYLCDTSSTSDVLARVYSEQLFSGPIRETARALAYNKDPTTPEEE</sequence>